<comment type="pathway">
    <text evidence="3 4">Cofactor biosynthesis; coenzyme A biosynthesis; CoA from (R)-pantothenate: step 2/5.</text>
</comment>
<dbReference type="UniPathway" id="UPA00241">
    <property type="reaction ID" value="UER00353"/>
</dbReference>
<keyword evidence="3 4" id="KW-0285">Flavoprotein</keyword>
<dbReference type="GO" id="GO:0046872">
    <property type="term" value="F:metal ion binding"/>
    <property type="evidence" value="ECO:0007669"/>
    <property type="project" value="UniProtKB-KW"/>
</dbReference>
<dbReference type="GO" id="GO:0015941">
    <property type="term" value="P:pantothenate catabolic process"/>
    <property type="evidence" value="ECO:0007669"/>
    <property type="project" value="InterPro"/>
</dbReference>
<dbReference type="Pfam" id="PF04127">
    <property type="entry name" value="DFP"/>
    <property type="match status" value="1"/>
</dbReference>
<dbReference type="InterPro" id="IPR035929">
    <property type="entry name" value="CoaB-like_sf"/>
</dbReference>
<comment type="caution">
    <text evidence="7">The sequence shown here is derived from an EMBL/GenBank/DDBJ whole genome shotgun (WGS) entry which is preliminary data.</text>
</comment>
<feature type="binding site" evidence="3">
    <location>
        <position position="341"/>
    </location>
    <ligand>
        <name>CTP</name>
        <dbReference type="ChEBI" id="CHEBI:37563"/>
    </ligand>
</feature>
<evidence type="ECO:0000256" key="3">
    <source>
        <dbReference type="HAMAP-Rule" id="MF_02225"/>
    </source>
</evidence>
<feature type="binding site" evidence="3">
    <location>
        <position position="345"/>
    </location>
    <ligand>
        <name>CTP</name>
        <dbReference type="ChEBI" id="CHEBI:37563"/>
    </ligand>
</feature>
<evidence type="ECO:0000256" key="4">
    <source>
        <dbReference type="RuleBase" id="RU364078"/>
    </source>
</evidence>
<evidence type="ECO:0000259" key="5">
    <source>
        <dbReference type="Pfam" id="PF02441"/>
    </source>
</evidence>
<organism evidence="7 8">
    <name type="scientific">PS1 clade bacterium</name>
    <dbReference type="NCBI Taxonomy" id="2175152"/>
    <lineage>
        <taxon>Bacteria</taxon>
        <taxon>Pseudomonadati</taxon>
        <taxon>Pseudomonadota</taxon>
        <taxon>Alphaproteobacteria</taxon>
        <taxon>PS1 clade</taxon>
    </lineage>
</organism>
<feature type="binding site" evidence="3">
    <location>
        <position position="290"/>
    </location>
    <ligand>
        <name>CTP</name>
        <dbReference type="ChEBI" id="CHEBI:37563"/>
    </ligand>
</feature>
<name>A0A368E2Y7_9PROT</name>
<dbReference type="AlphaFoldDB" id="A0A368E2Y7"/>
<dbReference type="InterPro" id="IPR036551">
    <property type="entry name" value="Flavin_trans-like"/>
</dbReference>
<dbReference type="Gene3D" id="3.40.50.10300">
    <property type="entry name" value="CoaB-like"/>
    <property type="match status" value="1"/>
</dbReference>
<keyword evidence="3" id="KW-0511">Multifunctional enzyme</keyword>
<dbReference type="EC" id="4.1.1.36" evidence="3"/>
<reference evidence="7 8" key="1">
    <citation type="journal article" date="2018" name="Microbiome">
        <title>Fine metagenomic profile of the Mediterranean stratified and mixed water columns revealed by assembly and recruitment.</title>
        <authorList>
            <person name="Haro-Moreno J.M."/>
            <person name="Lopez-Perez M."/>
            <person name="De La Torre J.R."/>
            <person name="Picazo A."/>
            <person name="Camacho A."/>
            <person name="Rodriguez-Valera F."/>
        </authorList>
    </citation>
    <scope>NUCLEOTIDE SEQUENCE [LARGE SCALE GENOMIC DNA]</scope>
    <source>
        <strain evidence="7">MED-G55</strain>
    </source>
</reference>
<dbReference type="GO" id="GO:0004632">
    <property type="term" value="F:phosphopantothenate--cysteine ligase activity"/>
    <property type="evidence" value="ECO:0007669"/>
    <property type="project" value="UniProtKB-UniRule"/>
</dbReference>
<evidence type="ECO:0000259" key="6">
    <source>
        <dbReference type="Pfam" id="PF04127"/>
    </source>
</evidence>
<dbReference type="InterPro" id="IPR005252">
    <property type="entry name" value="CoaBC"/>
</dbReference>
<evidence type="ECO:0000313" key="8">
    <source>
        <dbReference type="Proteomes" id="UP000252132"/>
    </source>
</evidence>
<dbReference type="GO" id="GO:0071513">
    <property type="term" value="C:phosphopantothenoylcysteine decarboxylase complex"/>
    <property type="evidence" value="ECO:0007669"/>
    <property type="project" value="TreeGrafter"/>
</dbReference>
<dbReference type="GO" id="GO:0015937">
    <property type="term" value="P:coenzyme A biosynthetic process"/>
    <property type="evidence" value="ECO:0007669"/>
    <property type="project" value="UniProtKB-UniRule"/>
</dbReference>
<comment type="caution">
    <text evidence="3">Lacks conserved residue(s) required for the propagation of feature annotation.</text>
</comment>
<proteinExistence type="inferred from homology"/>
<dbReference type="SUPFAM" id="SSF102645">
    <property type="entry name" value="CoaB-like"/>
    <property type="match status" value="1"/>
</dbReference>
<keyword evidence="2 3" id="KW-0456">Lyase</keyword>
<feature type="domain" description="Flavoprotein" evidence="5">
    <location>
        <begin position="8"/>
        <end position="181"/>
    </location>
</feature>
<evidence type="ECO:0000313" key="7">
    <source>
        <dbReference type="EMBL" id="RCL78460.1"/>
    </source>
</evidence>
<dbReference type="EC" id="6.3.2.5" evidence="3"/>
<feature type="binding site" evidence="3">
    <location>
        <position position="327"/>
    </location>
    <ligand>
        <name>CTP</name>
        <dbReference type="ChEBI" id="CHEBI:37563"/>
    </ligand>
</feature>
<keyword evidence="3 4" id="KW-0288">FMN</keyword>
<comment type="function">
    <text evidence="3">Catalyzes two sequential steps in the biosynthesis of coenzyme A. In the first step cysteine is conjugated to 4'-phosphopantothenate to form 4-phosphopantothenoylcysteine. In the second step the latter compound is decarboxylated to form 4'-phosphopantotheine.</text>
</comment>
<sequence length="413" mass="44337">MSARLLNKRILLIVGGGIAAYKTPELVRQLVKEGANVQCLLSKSGSEFVTALTLASVSGNKVFQNLFDLTDETEMGHIQLSRNADLVLVAPATADLMAKMAQGFANDLASTALLATDKPVMIAPAMNVRMWLHDATQRNLETLINDGIAIIDPNEGDMACGETGPGRMAEPSEIMEAVAEALVPKGPLKGLKALVTAGPTHEPIDPVRYIANRSSGKQGYAIAEAMAALGAETLLVSGPVNLPDPSGVRVIRIETAVEMAAACEEALPSQIAVMTAAVADWRTTLPAYEKIKKQADNTPLSLELTENPDILAGLANHTHRPDLIVGFAAETEQVMDHAREKFNRKGCDWLMANNVSPDSGVMGGDFNTIHFLTRTSEESWEMLSKQDVALRLAGKIADYFSETHSKPEKQEAQ</sequence>
<comment type="cofactor">
    <cofactor evidence="3">
        <name>FMN</name>
        <dbReference type="ChEBI" id="CHEBI:58210"/>
    </cofactor>
    <text evidence="3">Binds 1 FMN per subunit.</text>
</comment>
<keyword evidence="3 4" id="KW-0436">Ligase</keyword>
<gene>
    <name evidence="3 7" type="primary">coaBC</name>
    <name evidence="7" type="ORF">DBW69_00570</name>
</gene>
<feature type="domain" description="DNA/pantothenate metabolism flavoprotein C-terminal" evidence="6">
    <location>
        <begin position="188"/>
        <end position="398"/>
    </location>
</feature>
<comment type="catalytic activity">
    <reaction evidence="3 4">
        <text>N-[(R)-4-phosphopantothenoyl]-L-cysteine + H(+) = (R)-4'-phosphopantetheine + CO2</text>
        <dbReference type="Rhea" id="RHEA:16793"/>
        <dbReference type="ChEBI" id="CHEBI:15378"/>
        <dbReference type="ChEBI" id="CHEBI:16526"/>
        <dbReference type="ChEBI" id="CHEBI:59458"/>
        <dbReference type="ChEBI" id="CHEBI:61723"/>
        <dbReference type="EC" id="4.1.1.36"/>
    </reaction>
</comment>
<dbReference type="Pfam" id="PF02441">
    <property type="entry name" value="Flavoprotein"/>
    <property type="match status" value="1"/>
</dbReference>
<dbReference type="GO" id="GO:0010181">
    <property type="term" value="F:FMN binding"/>
    <property type="evidence" value="ECO:0007669"/>
    <property type="project" value="UniProtKB-UniRule"/>
</dbReference>
<keyword evidence="1 3" id="KW-0210">Decarboxylase</keyword>
<dbReference type="InterPro" id="IPR007085">
    <property type="entry name" value="DNA/pantothenate-metab_flavo_C"/>
</dbReference>
<comment type="pathway">
    <text evidence="3 4">Cofactor biosynthesis; coenzyme A biosynthesis; CoA from (R)-pantothenate: step 3/5.</text>
</comment>
<comment type="similarity">
    <text evidence="3 4">In the C-terminal section; belongs to the PPC synthetase family.</text>
</comment>
<comment type="similarity">
    <text evidence="3 4">In the N-terminal section; belongs to the HFCD (homo-oligomeric flavin containing Cys decarboxylase) superfamily.</text>
</comment>
<dbReference type="NCBIfam" id="TIGR00521">
    <property type="entry name" value="coaBC_dfp"/>
    <property type="match status" value="1"/>
</dbReference>
<accession>A0A368E2Y7</accession>
<keyword evidence="3" id="KW-0460">Magnesium</keyword>
<evidence type="ECO:0000256" key="1">
    <source>
        <dbReference type="ARBA" id="ARBA00022793"/>
    </source>
</evidence>
<dbReference type="PANTHER" id="PTHR14359:SF6">
    <property type="entry name" value="PHOSPHOPANTOTHENOYLCYSTEINE DECARBOXYLASE"/>
    <property type="match status" value="1"/>
</dbReference>
<dbReference type="GO" id="GO:0004633">
    <property type="term" value="F:phosphopantothenoylcysteine decarboxylase activity"/>
    <property type="evidence" value="ECO:0007669"/>
    <property type="project" value="UniProtKB-UniRule"/>
</dbReference>
<dbReference type="EMBL" id="QOQF01000001">
    <property type="protein sequence ID" value="RCL78460.1"/>
    <property type="molecule type" value="Genomic_DNA"/>
</dbReference>
<keyword evidence="3" id="KW-0479">Metal-binding</keyword>
<dbReference type="PANTHER" id="PTHR14359">
    <property type="entry name" value="HOMO-OLIGOMERIC FLAVIN CONTAINING CYS DECARBOXYLASE FAMILY"/>
    <property type="match status" value="1"/>
</dbReference>
<feature type="active site" description="Proton donor" evidence="3">
    <location>
        <position position="160"/>
    </location>
</feature>
<dbReference type="HAMAP" id="MF_02225">
    <property type="entry name" value="CoaBC"/>
    <property type="match status" value="1"/>
</dbReference>
<comment type="cofactor">
    <cofactor evidence="3">
        <name>Mg(2+)</name>
        <dbReference type="ChEBI" id="CHEBI:18420"/>
    </cofactor>
</comment>
<dbReference type="Proteomes" id="UP000252132">
    <property type="component" value="Unassembled WGS sequence"/>
</dbReference>
<comment type="function">
    <text evidence="4">Catalyzes two steps in the biosynthesis of coenzyme A. In the first step cysteine is conjugated to 4'-phosphopantothenate to form 4-phosphopantothenoylcysteine, in the latter compound is decarboxylated to form 4'-phosphopantotheine.</text>
</comment>
<feature type="binding site" evidence="3">
    <location>
        <position position="280"/>
    </location>
    <ligand>
        <name>CTP</name>
        <dbReference type="ChEBI" id="CHEBI:37563"/>
    </ligand>
</feature>
<dbReference type="SUPFAM" id="SSF52507">
    <property type="entry name" value="Homo-oligomeric flavin-containing Cys decarboxylases, HFCD"/>
    <property type="match status" value="1"/>
</dbReference>
<feature type="region of interest" description="Phosphopantothenoylcysteine decarboxylase" evidence="3">
    <location>
        <begin position="1"/>
        <end position="192"/>
    </location>
</feature>
<protein>
    <recommendedName>
        <fullName evidence="3">Coenzyme A biosynthesis bifunctional protein CoaBC</fullName>
    </recommendedName>
    <alternativeName>
        <fullName evidence="3">DNA/pantothenate metabolism flavoprotein</fullName>
    </alternativeName>
    <alternativeName>
        <fullName evidence="3">Phosphopantothenoylcysteine synthetase/decarboxylase</fullName>
        <shortName evidence="3">PPCS-PPCDC</shortName>
    </alternativeName>
    <domain>
        <recommendedName>
            <fullName evidence="3">Phosphopantothenoylcysteine decarboxylase</fullName>
            <shortName evidence="3">PPC decarboxylase</shortName>
            <shortName evidence="3">PPC-DC</shortName>
            <ecNumber evidence="3">4.1.1.36</ecNumber>
        </recommendedName>
        <alternativeName>
            <fullName evidence="3">CoaC</fullName>
        </alternativeName>
    </domain>
    <domain>
        <recommendedName>
            <fullName evidence="3">Phosphopantothenate--cysteine ligase</fullName>
            <ecNumber evidence="3">6.3.2.5</ecNumber>
        </recommendedName>
        <alternativeName>
            <fullName evidence="3">CoaB</fullName>
        </alternativeName>
        <alternativeName>
            <fullName evidence="3">Phosphopantothenoylcysteine synthetase</fullName>
            <shortName evidence="3">PPC synthetase</shortName>
            <shortName evidence="3">PPC-S</shortName>
        </alternativeName>
    </domain>
</protein>
<comment type="catalytic activity">
    <reaction evidence="3 4">
        <text>(R)-4'-phosphopantothenate + L-cysteine + CTP = N-[(R)-4-phosphopantothenoyl]-L-cysteine + CMP + diphosphate + H(+)</text>
        <dbReference type="Rhea" id="RHEA:19397"/>
        <dbReference type="ChEBI" id="CHEBI:10986"/>
        <dbReference type="ChEBI" id="CHEBI:15378"/>
        <dbReference type="ChEBI" id="CHEBI:33019"/>
        <dbReference type="ChEBI" id="CHEBI:35235"/>
        <dbReference type="ChEBI" id="CHEBI:37563"/>
        <dbReference type="ChEBI" id="CHEBI:59458"/>
        <dbReference type="ChEBI" id="CHEBI:60377"/>
        <dbReference type="EC" id="6.3.2.5"/>
    </reaction>
</comment>
<feature type="region of interest" description="Phosphopantothenate--cysteine ligase" evidence="3">
    <location>
        <begin position="193"/>
        <end position="413"/>
    </location>
</feature>
<dbReference type="InterPro" id="IPR003382">
    <property type="entry name" value="Flavoprotein"/>
</dbReference>
<dbReference type="Gene3D" id="3.40.50.1950">
    <property type="entry name" value="Flavin prenyltransferase-like"/>
    <property type="match status" value="1"/>
</dbReference>
<feature type="binding site" evidence="3">
    <location>
        <begin position="308"/>
        <end position="311"/>
    </location>
    <ligand>
        <name>CTP</name>
        <dbReference type="ChEBI" id="CHEBI:37563"/>
    </ligand>
</feature>
<evidence type="ECO:0000256" key="2">
    <source>
        <dbReference type="ARBA" id="ARBA00023239"/>
    </source>
</evidence>